<comment type="caution">
    <text evidence="2">The sequence shown here is derived from an EMBL/GenBank/DDBJ whole genome shotgun (WGS) entry which is preliminary data.</text>
</comment>
<accession>A0ABP8UWZ7</accession>
<dbReference type="InterPro" id="IPR009061">
    <property type="entry name" value="DNA-bd_dom_put_sf"/>
</dbReference>
<dbReference type="Gene3D" id="1.10.1660.20">
    <property type="match status" value="1"/>
</dbReference>
<dbReference type="RefSeq" id="WP_345193338.1">
    <property type="nucleotide sequence ID" value="NZ_BAABFL010000025.1"/>
</dbReference>
<evidence type="ECO:0000259" key="1">
    <source>
        <dbReference type="Pfam" id="PF12728"/>
    </source>
</evidence>
<dbReference type="InterPro" id="IPR041657">
    <property type="entry name" value="HTH_17"/>
</dbReference>
<protein>
    <recommendedName>
        <fullName evidence="1">Helix-turn-helix domain-containing protein</fullName>
    </recommendedName>
</protein>
<organism evidence="2 3">
    <name type="scientific">Kistimonas scapharcae</name>
    <dbReference type="NCBI Taxonomy" id="1036133"/>
    <lineage>
        <taxon>Bacteria</taxon>
        <taxon>Pseudomonadati</taxon>
        <taxon>Pseudomonadota</taxon>
        <taxon>Gammaproteobacteria</taxon>
        <taxon>Oceanospirillales</taxon>
        <taxon>Endozoicomonadaceae</taxon>
        <taxon>Kistimonas</taxon>
    </lineage>
</organism>
<dbReference type="Pfam" id="PF12728">
    <property type="entry name" value="HTH_17"/>
    <property type="match status" value="1"/>
</dbReference>
<keyword evidence="3" id="KW-1185">Reference proteome</keyword>
<evidence type="ECO:0000313" key="3">
    <source>
        <dbReference type="Proteomes" id="UP001500604"/>
    </source>
</evidence>
<dbReference type="InterPro" id="IPR038137">
    <property type="entry name" value="Excisionase-like_sf"/>
</dbReference>
<feature type="domain" description="Helix-turn-helix" evidence="1">
    <location>
        <begin position="22"/>
        <end position="52"/>
    </location>
</feature>
<dbReference type="SUPFAM" id="SSF46955">
    <property type="entry name" value="Putative DNA-binding domain"/>
    <property type="match status" value="1"/>
</dbReference>
<reference evidence="3" key="1">
    <citation type="journal article" date="2019" name="Int. J. Syst. Evol. Microbiol.">
        <title>The Global Catalogue of Microorganisms (GCM) 10K type strain sequencing project: providing services to taxonomists for standard genome sequencing and annotation.</title>
        <authorList>
            <consortium name="The Broad Institute Genomics Platform"/>
            <consortium name="The Broad Institute Genome Sequencing Center for Infectious Disease"/>
            <person name="Wu L."/>
            <person name="Ma J."/>
        </authorList>
    </citation>
    <scope>NUCLEOTIDE SEQUENCE [LARGE SCALE GENOMIC DNA]</scope>
    <source>
        <strain evidence="3">JCM 17805</strain>
    </source>
</reference>
<dbReference type="Proteomes" id="UP001500604">
    <property type="component" value="Unassembled WGS sequence"/>
</dbReference>
<dbReference type="EMBL" id="BAABFL010000025">
    <property type="protein sequence ID" value="GAA4648112.1"/>
    <property type="molecule type" value="Genomic_DNA"/>
</dbReference>
<sequence>MTRWITAQEYQRLAFVGKPPHLNTIWRWCKNGDLPAKKQGGTWLINARVLEETGNPLADMLVKGR</sequence>
<proteinExistence type="predicted"/>
<evidence type="ECO:0000313" key="2">
    <source>
        <dbReference type="EMBL" id="GAA4648112.1"/>
    </source>
</evidence>
<name>A0ABP8UWZ7_9GAMM</name>
<gene>
    <name evidence="2" type="ORF">GCM10023116_03760</name>
</gene>